<comment type="caution">
    <text evidence="4">The sequence shown here is derived from an EMBL/GenBank/DDBJ whole genome shotgun (WGS) entry which is preliminary data.</text>
</comment>
<accession>A0ABT3G9H2</accession>
<sequence length="397" mass="42018">MKPTIDYPHRFHLIAIAAGCALTAHAADGPGPTPGSPVVGEDAIKGAEVVDGPAAIAPTETTKPRAQASPQMQAVLDKLISLGGKPITELSPGEARKQPSPADAVAKLMKEQGKSPEKLGKIDDIKIKLSTGDVDGRVYKPEGDGPFPVILYIHGGGWVLADLDTYDATPRALAKAVNAVVISTDYRHAPEHKFPAAHQDVFGAYQWTLENAGQWGGDASKVAVVGESAGGNMAASLAVMAQAKGMQMPVHQVLVYPVATTSMDSESYRQHGLASPLNAAMMKWFFDHTLAKEEDWKNHEINLLEAKTLQGLPPTTIITADIDPLRSDGEALAKKLQGDGVAVDYKNYEGVTHEFFGMGAVVDTASEALNHAAGNLKKAFPGDTNAAVRRPNPADEE</sequence>
<feature type="signal peptide" evidence="2">
    <location>
        <begin position="1"/>
        <end position="26"/>
    </location>
</feature>
<dbReference type="PANTHER" id="PTHR48081:SF8">
    <property type="entry name" value="ALPHA_BETA HYDROLASE FOLD-3 DOMAIN-CONTAINING PROTEIN-RELATED"/>
    <property type="match status" value="1"/>
</dbReference>
<dbReference type="EMBL" id="JAPDDR010000016">
    <property type="protein sequence ID" value="MCW1916497.1"/>
    <property type="molecule type" value="Genomic_DNA"/>
</dbReference>
<gene>
    <name evidence="4" type="ORF">OJ996_23115</name>
</gene>
<dbReference type="Proteomes" id="UP001165653">
    <property type="component" value="Unassembled WGS sequence"/>
</dbReference>
<dbReference type="InterPro" id="IPR029058">
    <property type="entry name" value="AB_hydrolase_fold"/>
</dbReference>
<organism evidence="4 5">
    <name type="scientific">Luteolibacter rhizosphaerae</name>
    <dbReference type="NCBI Taxonomy" id="2989719"/>
    <lineage>
        <taxon>Bacteria</taxon>
        <taxon>Pseudomonadati</taxon>
        <taxon>Verrucomicrobiota</taxon>
        <taxon>Verrucomicrobiia</taxon>
        <taxon>Verrucomicrobiales</taxon>
        <taxon>Verrucomicrobiaceae</taxon>
        <taxon>Luteolibacter</taxon>
    </lineage>
</organism>
<keyword evidence="1 4" id="KW-0378">Hydrolase</keyword>
<dbReference type="SUPFAM" id="SSF53474">
    <property type="entry name" value="alpha/beta-Hydrolases"/>
    <property type="match status" value="1"/>
</dbReference>
<feature type="chain" id="PRO_5045095554" evidence="2">
    <location>
        <begin position="27"/>
        <end position="397"/>
    </location>
</feature>
<dbReference type="Gene3D" id="3.40.50.1820">
    <property type="entry name" value="alpha/beta hydrolase"/>
    <property type="match status" value="1"/>
</dbReference>
<keyword evidence="5" id="KW-1185">Reference proteome</keyword>
<dbReference type="RefSeq" id="WP_264516074.1">
    <property type="nucleotide sequence ID" value="NZ_JAPDDR010000016.1"/>
</dbReference>
<evidence type="ECO:0000259" key="3">
    <source>
        <dbReference type="Pfam" id="PF07859"/>
    </source>
</evidence>
<dbReference type="InterPro" id="IPR013094">
    <property type="entry name" value="AB_hydrolase_3"/>
</dbReference>
<feature type="domain" description="Alpha/beta hydrolase fold-3" evidence="3">
    <location>
        <begin position="150"/>
        <end position="356"/>
    </location>
</feature>
<evidence type="ECO:0000313" key="4">
    <source>
        <dbReference type="EMBL" id="MCW1916497.1"/>
    </source>
</evidence>
<evidence type="ECO:0000256" key="1">
    <source>
        <dbReference type="ARBA" id="ARBA00022801"/>
    </source>
</evidence>
<dbReference type="InterPro" id="IPR050300">
    <property type="entry name" value="GDXG_lipolytic_enzyme"/>
</dbReference>
<dbReference type="PANTHER" id="PTHR48081">
    <property type="entry name" value="AB HYDROLASE SUPERFAMILY PROTEIN C4A8.06C"/>
    <property type="match status" value="1"/>
</dbReference>
<dbReference type="Pfam" id="PF07859">
    <property type="entry name" value="Abhydrolase_3"/>
    <property type="match status" value="1"/>
</dbReference>
<protein>
    <submittedName>
        <fullName evidence="4">Alpha/beta hydrolase</fullName>
    </submittedName>
</protein>
<proteinExistence type="predicted"/>
<evidence type="ECO:0000313" key="5">
    <source>
        <dbReference type="Proteomes" id="UP001165653"/>
    </source>
</evidence>
<name>A0ABT3G9H2_9BACT</name>
<dbReference type="GO" id="GO:0016787">
    <property type="term" value="F:hydrolase activity"/>
    <property type="evidence" value="ECO:0007669"/>
    <property type="project" value="UniProtKB-KW"/>
</dbReference>
<keyword evidence="2" id="KW-0732">Signal</keyword>
<reference evidence="4" key="1">
    <citation type="submission" date="2022-10" db="EMBL/GenBank/DDBJ databases">
        <title>Luteolibacter sp. GHJ8, whole genome shotgun sequencing project.</title>
        <authorList>
            <person name="Zhao G."/>
            <person name="Shen L."/>
        </authorList>
    </citation>
    <scope>NUCLEOTIDE SEQUENCE</scope>
    <source>
        <strain evidence="4">GHJ8</strain>
    </source>
</reference>
<evidence type="ECO:0000256" key="2">
    <source>
        <dbReference type="SAM" id="SignalP"/>
    </source>
</evidence>